<comment type="caution">
    <text evidence="5">The sequence shown here is derived from an EMBL/GenBank/DDBJ whole genome shotgun (WGS) entry which is preliminary data.</text>
</comment>
<dbReference type="GO" id="GO:0005484">
    <property type="term" value="F:SNAP receptor activity"/>
    <property type="evidence" value="ECO:0007669"/>
    <property type="project" value="TreeGrafter"/>
</dbReference>
<reference evidence="5 6" key="1">
    <citation type="submission" date="2020-12" db="EMBL/GenBank/DDBJ databases">
        <title>Concerted genomic and epigenomic changes stabilize Arabidopsis allopolyploids.</title>
        <authorList>
            <person name="Chen Z."/>
        </authorList>
    </citation>
    <scope>NUCLEOTIDE SEQUENCE [LARGE SCALE GENOMIC DNA]</scope>
    <source>
        <strain evidence="5">As9502</strain>
        <tissue evidence="5">Leaf</tissue>
    </source>
</reference>
<feature type="domain" description="T-SNARE coiled-coil homology" evidence="4">
    <location>
        <begin position="265"/>
        <end position="304"/>
    </location>
</feature>
<accession>A0A8T2HB18</accession>
<dbReference type="InterPro" id="IPR006011">
    <property type="entry name" value="Syntaxin_N"/>
</dbReference>
<feature type="compositionally biased region" description="Basic and acidic residues" evidence="3">
    <location>
        <begin position="390"/>
        <end position="401"/>
    </location>
</feature>
<dbReference type="GO" id="GO:0006886">
    <property type="term" value="P:intracellular protein transport"/>
    <property type="evidence" value="ECO:0007669"/>
    <property type="project" value="TreeGrafter"/>
</dbReference>
<dbReference type="InterPro" id="IPR004864">
    <property type="entry name" value="LEA_2"/>
</dbReference>
<dbReference type="GO" id="GO:0031201">
    <property type="term" value="C:SNARE complex"/>
    <property type="evidence" value="ECO:0007669"/>
    <property type="project" value="TreeGrafter"/>
</dbReference>
<evidence type="ECO:0000313" key="5">
    <source>
        <dbReference type="EMBL" id="KAG7656162.1"/>
    </source>
</evidence>
<dbReference type="PANTHER" id="PTHR19957">
    <property type="entry name" value="SYNTAXIN"/>
    <property type="match status" value="1"/>
</dbReference>
<feature type="region of interest" description="Disordered" evidence="3">
    <location>
        <begin position="375"/>
        <end position="401"/>
    </location>
</feature>
<keyword evidence="2" id="KW-0653">Protein transport</keyword>
<sequence>MVRSNDVKFQVYDAELTHFDLESNNNLHYSLSLNLSIRNSKSSIGIHYDRFEATVYYMNQRLGAVPMPLFYLGSKNTMLLRALFEGQTLVLLKGNERKKFEDDQKTGVYRIDVKLSINFRVMVLHLVTWPMKPVVRCHLKIPLALGSSNSTGGHKKMLLIGQLVKDTSANLREASETDHRRDVAQSKKIADAKLAKDFEAALKEFQKAQHIAVERETSYIPFDPKGSFSSSEVDIGYDRSQEQRVLMESRRQEIVLLDNEISLNEARIEAREQGIQEVKHQISEVMEMFKDLAVMVDHQGTIDDIDEKIDNLRSAAAQGKSHLVKASNTQGSNSSLLFSCSLLLFFFLSGDLCRCVCVGSENPRLNPTRRKAWCEEEDEEQRKKQQKKKTMSEKRRREEKKVNKPNGFVFCVLGHK</sequence>
<dbReference type="AlphaFoldDB" id="A0A8T2HB18"/>
<dbReference type="GO" id="GO:0006906">
    <property type="term" value="P:vesicle fusion"/>
    <property type="evidence" value="ECO:0007669"/>
    <property type="project" value="TreeGrafter"/>
</dbReference>
<organism evidence="5 6">
    <name type="scientific">Arabidopsis suecica</name>
    <name type="common">Swedish thale-cress</name>
    <name type="synonym">Cardaminopsis suecica</name>
    <dbReference type="NCBI Taxonomy" id="45249"/>
    <lineage>
        <taxon>Eukaryota</taxon>
        <taxon>Viridiplantae</taxon>
        <taxon>Streptophyta</taxon>
        <taxon>Embryophyta</taxon>
        <taxon>Tracheophyta</taxon>
        <taxon>Spermatophyta</taxon>
        <taxon>Magnoliopsida</taxon>
        <taxon>eudicotyledons</taxon>
        <taxon>Gunneridae</taxon>
        <taxon>Pentapetalae</taxon>
        <taxon>rosids</taxon>
        <taxon>malvids</taxon>
        <taxon>Brassicales</taxon>
        <taxon>Brassicaceae</taxon>
        <taxon>Camelineae</taxon>
        <taxon>Arabidopsis</taxon>
    </lineage>
</organism>
<dbReference type="InterPro" id="IPR000727">
    <property type="entry name" value="T_SNARE_dom"/>
</dbReference>
<name>A0A8T2HB18_ARASU</name>
<evidence type="ECO:0000313" key="6">
    <source>
        <dbReference type="Proteomes" id="UP000694251"/>
    </source>
</evidence>
<evidence type="ECO:0000256" key="2">
    <source>
        <dbReference type="ARBA" id="ARBA00022927"/>
    </source>
</evidence>
<keyword evidence="6" id="KW-1185">Reference proteome</keyword>
<proteinExistence type="predicted"/>
<dbReference type="Proteomes" id="UP000694251">
    <property type="component" value="Chromosome 1"/>
</dbReference>
<dbReference type="InterPro" id="IPR045242">
    <property type="entry name" value="Syntaxin"/>
</dbReference>
<dbReference type="Pfam" id="PF05739">
    <property type="entry name" value="SNARE"/>
    <property type="match status" value="1"/>
</dbReference>
<gene>
    <name evidence="5" type="ORF">ISN44_As01g031690</name>
</gene>
<dbReference type="Pfam" id="PF14523">
    <property type="entry name" value="Syntaxin_2"/>
    <property type="match status" value="1"/>
</dbReference>
<dbReference type="FunFam" id="1.20.58.70:FF:000063">
    <property type="entry name" value="Syntaxin"/>
    <property type="match status" value="1"/>
</dbReference>
<dbReference type="EMBL" id="JAEFBJ010000001">
    <property type="protein sequence ID" value="KAG7656162.1"/>
    <property type="molecule type" value="Genomic_DNA"/>
</dbReference>
<keyword evidence="1" id="KW-0813">Transport</keyword>
<dbReference type="CDD" id="cd15840">
    <property type="entry name" value="SNARE_Qa"/>
    <property type="match status" value="1"/>
</dbReference>
<dbReference type="GO" id="GO:0048278">
    <property type="term" value="P:vesicle docking"/>
    <property type="evidence" value="ECO:0007669"/>
    <property type="project" value="TreeGrafter"/>
</dbReference>
<dbReference type="PANTHER" id="PTHR19957:SF368">
    <property type="entry name" value="SYNTAXIN-24-RELATED"/>
    <property type="match status" value="1"/>
</dbReference>
<dbReference type="GO" id="GO:0000149">
    <property type="term" value="F:SNARE binding"/>
    <property type="evidence" value="ECO:0007669"/>
    <property type="project" value="TreeGrafter"/>
</dbReference>
<dbReference type="SMART" id="SM00397">
    <property type="entry name" value="t_SNARE"/>
    <property type="match status" value="1"/>
</dbReference>
<evidence type="ECO:0000256" key="1">
    <source>
        <dbReference type="ARBA" id="ARBA00022448"/>
    </source>
</evidence>
<dbReference type="Pfam" id="PF03168">
    <property type="entry name" value="LEA_2"/>
    <property type="match status" value="1"/>
</dbReference>
<dbReference type="GO" id="GO:0012505">
    <property type="term" value="C:endomembrane system"/>
    <property type="evidence" value="ECO:0007669"/>
    <property type="project" value="TreeGrafter"/>
</dbReference>
<evidence type="ECO:0000259" key="4">
    <source>
        <dbReference type="PROSITE" id="PS50192"/>
    </source>
</evidence>
<dbReference type="OrthoDB" id="1889094at2759"/>
<protein>
    <submittedName>
        <fullName evidence="5">Target SNARE coiled-coil homology domain</fullName>
    </submittedName>
</protein>
<evidence type="ECO:0000256" key="3">
    <source>
        <dbReference type="SAM" id="MobiDB-lite"/>
    </source>
</evidence>
<dbReference type="PROSITE" id="PS50192">
    <property type="entry name" value="T_SNARE"/>
    <property type="match status" value="1"/>
</dbReference>